<dbReference type="OMA" id="GFAESMH"/>
<dbReference type="GO" id="GO:0006401">
    <property type="term" value="P:RNA catabolic process"/>
    <property type="evidence" value="ECO:0007669"/>
    <property type="project" value="InterPro"/>
</dbReference>
<dbReference type="AlphaFoldDB" id="A0A059JCI8"/>
<evidence type="ECO:0000256" key="1">
    <source>
        <dbReference type="SAM" id="MobiDB-lite"/>
    </source>
</evidence>
<dbReference type="STRING" id="1215338.A0A059JCI8"/>
<dbReference type="EMBL" id="AOKY01000199">
    <property type="protein sequence ID" value="KDB25514.1"/>
    <property type="molecule type" value="Genomic_DNA"/>
</dbReference>
<reference evidence="2 3" key="1">
    <citation type="submission" date="2014-02" db="EMBL/GenBank/DDBJ databases">
        <title>The Genome Sequence of Trichophyton interdigitale MR816.</title>
        <authorList>
            <consortium name="The Broad Institute Genomics Platform"/>
            <person name="Cuomo C.A."/>
            <person name="White T.C."/>
            <person name="Graser Y."/>
            <person name="Martinez-Rossi N."/>
            <person name="Heitman J."/>
            <person name="Young S.K."/>
            <person name="Zeng Q."/>
            <person name="Gargeya S."/>
            <person name="Abouelleil A."/>
            <person name="Alvarado L."/>
            <person name="Chapman S.B."/>
            <person name="Gainer-Dewar J."/>
            <person name="Goldberg J."/>
            <person name="Griggs A."/>
            <person name="Gujja S."/>
            <person name="Hansen M."/>
            <person name="Howarth C."/>
            <person name="Imamovic A."/>
            <person name="Larimer J."/>
            <person name="Martinez D."/>
            <person name="Murphy C."/>
            <person name="Pearson M.D."/>
            <person name="Persinoti G."/>
            <person name="Poon T."/>
            <person name="Priest M."/>
            <person name="Roberts A.D."/>
            <person name="Saif S."/>
            <person name="Shea T.D."/>
            <person name="Sykes S.N."/>
            <person name="Wortman J."/>
            <person name="Nusbaum C."/>
            <person name="Birren B."/>
        </authorList>
    </citation>
    <scope>NUCLEOTIDE SEQUENCE [LARGE SCALE GENOMIC DNA]</scope>
    <source>
        <strain evidence="2 3">MR816</strain>
    </source>
</reference>
<sequence length="186" mass="21061">MLALRPATTKERVQKLQDQPEPDQEKATQSQSWAGSAHTPVSVSMNILPCRIHHDGPVEVSKRYWNPVNDGGADNKQPVSTAYFRGRKLRGRSVPVPDGYHGVVVTKLPEDETVCKRVVGHENEDEEDNEEPLLQLETVGRFPAFTVWEHEKLPTDDDLYVRSMEEWVSFAHSIHDDRAGPTQLKN</sequence>
<dbReference type="HOGENOM" id="CLU_097632_0_1_1"/>
<organism evidence="2 3">
    <name type="scientific">Trichophyton interdigitale (strain MR816)</name>
    <dbReference type="NCBI Taxonomy" id="1215338"/>
    <lineage>
        <taxon>Eukaryota</taxon>
        <taxon>Fungi</taxon>
        <taxon>Dikarya</taxon>
        <taxon>Ascomycota</taxon>
        <taxon>Pezizomycotina</taxon>
        <taxon>Eurotiomycetes</taxon>
        <taxon>Eurotiomycetidae</taxon>
        <taxon>Onygenales</taxon>
        <taxon>Arthrodermataceae</taxon>
        <taxon>Trichophyton</taxon>
    </lineage>
</organism>
<comment type="caution">
    <text evidence="2">The sequence shown here is derived from an EMBL/GenBank/DDBJ whole genome shotgun (WGS) entry which is preliminary data.</text>
</comment>
<proteinExistence type="predicted"/>
<evidence type="ECO:0000313" key="2">
    <source>
        <dbReference type="EMBL" id="KDB25514.1"/>
    </source>
</evidence>
<name>A0A059JCI8_TRIIM</name>
<dbReference type="Pfam" id="PF08615">
    <property type="entry name" value="RNase_H2_suC"/>
    <property type="match status" value="1"/>
</dbReference>
<keyword evidence="3" id="KW-1185">Reference proteome</keyword>
<dbReference type="OrthoDB" id="6222486at2759"/>
<dbReference type="PANTHER" id="PTHR47204">
    <property type="entry name" value="OS02G0168900 PROTEIN"/>
    <property type="match status" value="1"/>
</dbReference>
<dbReference type="GO" id="GO:0032299">
    <property type="term" value="C:ribonuclease H2 complex"/>
    <property type="evidence" value="ECO:0007669"/>
    <property type="project" value="InterPro"/>
</dbReference>
<feature type="region of interest" description="Disordered" evidence="1">
    <location>
        <begin position="1"/>
        <end position="38"/>
    </location>
</feature>
<dbReference type="InterPro" id="IPR013924">
    <property type="entry name" value="RNase_H2_suC"/>
</dbReference>
<dbReference type="Proteomes" id="UP000024533">
    <property type="component" value="Unassembled WGS sequence"/>
</dbReference>
<evidence type="ECO:0000313" key="3">
    <source>
        <dbReference type="Proteomes" id="UP000024533"/>
    </source>
</evidence>
<protein>
    <submittedName>
        <fullName evidence="2">Uncharacterized protein</fullName>
    </submittedName>
</protein>
<dbReference type="Gene3D" id="2.40.128.680">
    <property type="match status" value="1"/>
</dbReference>
<accession>A0A059JCI8</accession>
<feature type="compositionally biased region" description="Polar residues" evidence="1">
    <location>
        <begin position="27"/>
        <end position="38"/>
    </location>
</feature>
<dbReference type="PANTHER" id="PTHR47204:SF1">
    <property type="entry name" value="RIBONUCLEASE H2 SUBUNIT C"/>
    <property type="match status" value="1"/>
</dbReference>
<dbReference type="CDD" id="cd09271">
    <property type="entry name" value="RNase_H2-C"/>
    <property type="match status" value="1"/>
</dbReference>
<gene>
    <name evidence="2" type="ORF">H109_02626</name>
</gene>